<accession>A0ABV0RNV1</accession>
<evidence type="ECO:0000313" key="2">
    <source>
        <dbReference type="Proteomes" id="UP001434883"/>
    </source>
</evidence>
<organism evidence="1 2">
    <name type="scientific">Xenoophorus captivus</name>
    <dbReference type="NCBI Taxonomy" id="1517983"/>
    <lineage>
        <taxon>Eukaryota</taxon>
        <taxon>Metazoa</taxon>
        <taxon>Chordata</taxon>
        <taxon>Craniata</taxon>
        <taxon>Vertebrata</taxon>
        <taxon>Euteleostomi</taxon>
        <taxon>Actinopterygii</taxon>
        <taxon>Neopterygii</taxon>
        <taxon>Teleostei</taxon>
        <taxon>Neoteleostei</taxon>
        <taxon>Acanthomorphata</taxon>
        <taxon>Ovalentaria</taxon>
        <taxon>Atherinomorphae</taxon>
        <taxon>Cyprinodontiformes</taxon>
        <taxon>Goodeidae</taxon>
        <taxon>Xenoophorus</taxon>
    </lineage>
</organism>
<keyword evidence="2" id="KW-1185">Reference proteome</keyword>
<sequence>MFLVQPFQSNNLKAEYILGRLPVHHRNTQECSWPPALMAPFPLSQLWACGKRLKNSSNPPTKRDRGYPAFTPAPTAASPGPASAVVLLRSRLSNRSSRSPGSNVFFYSGHPTIFPASFISSLNSFQSFISSFTQLLQEFTSNSATSEYPLLRSANVQPAAWPLPLTFTIATLVLARL</sequence>
<proteinExistence type="predicted"/>
<protein>
    <submittedName>
        <fullName evidence="1">Uncharacterized protein</fullName>
    </submittedName>
</protein>
<gene>
    <name evidence="1" type="ORF">XENOCAPTIV_004659</name>
</gene>
<dbReference type="EMBL" id="JAHRIN010051911">
    <property type="protein sequence ID" value="MEQ2209838.1"/>
    <property type="molecule type" value="Genomic_DNA"/>
</dbReference>
<evidence type="ECO:0000313" key="1">
    <source>
        <dbReference type="EMBL" id="MEQ2209838.1"/>
    </source>
</evidence>
<reference evidence="1 2" key="1">
    <citation type="submission" date="2021-06" db="EMBL/GenBank/DDBJ databases">
        <authorList>
            <person name="Palmer J.M."/>
        </authorList>
    </citation>
    <scope>NUCLEOTIDE SEQUENCE [LARGE SCALE GENOMIC DNA]</scope>
    <source>
        <strain evidence="1 2">XC_2019</strain>
        <tissue evidence="1">Muscle</tissue>
    </source>
</reference>
<name>A0ABV0RNV1_9TELE</name>
<comment type="caution">
    <text evidence="1">The sequence shown here is derived from an EMBL/GenBank/DDBJ whole genome shotgun (WGS) entry which is preliminary data.</text>
</comment>
<dbReference type="Proteomes" id="UP001434883">
    <property type="component" value="Unassembled WGS sequence"/>
</dbReference>